<keyword evidence="6" id="KW-1185">Reference proteome</keyword>
<feature type="domain" description="Yeast cell wall synthesis Kre9/Knh1-like N-terminal" evidence="4">
    <location>
        <begin position="29"/>
        <end position="122"/>
    </location>
</feature>
<protein>
    <recommendedName>
        <fullName evidence="4">Yeast cell wall synthesis Kre9/Knh1-like N-terminal domain-containing protein</fullName>
    </recommendedName>
</protein>
<evidence type="ECO:0000256" key="2">
    <source>
        <dbReference type="SAM" id="MobiDB-lite"/>
    </source>
</evidence>
<dbReference type="Pfam" id="PF10342">
    <property type="entry name" value="Kre9_KNH"/>
    <property type="match status" value="1"/>
</dbReference>
<evidence type="ECO:0000313" key="6">
    <source>
        <dbReference type="Proteomes" id="UP000813427"/>
    </source>
</evidence>
<evidence type="ECO:0000256" key="3">
    <source>
        <dbReference type="SAM" id="SignalP"/>
    </source>
</evidence>
<gene>
    <name evidence="5" type="ORF">BKA59DRAFT_455882</name>
</gene>
<feature type="compositionally biased region" description="Polar residues" evidence="2">
    <location>
        <begin position="163"/>
        <end position="179"/>
    </location>
</feature>
<feature type="signal peptide" evidence="3">
    <location>
        <begin position="1"/>
        <end position="19"/>
    </location>
</feature>
<comment type="caution">
    <text evidence="5">The sequence shown here is derived from an EMBL/GenBank/DDBJ whole genome shotgun (WGS) entry which is preliminary data.</text>
</comment>
<dbReference type="AlphaFoldDB" id="A0A8K0RWL3"/>
<feature type="region of interest" description="Disordered" evidence="2">
    <location>
        <begin position="159"/>
        <end position="179"/>
    </location>
</feature>
<dbReference type="Proteomes" id="UP000813427">
    <property type="component" value="Unassembled WGS sequence"/>
</dbReference>
<accession>A0A8K0RWL3</accession>
<dbReference type="OrthoDB" id="2260257at2759"/>
<name>A0A8K0RWL3_9HYPO</name>
<feature type="chain" id="PRO_5035437048" description="Yeast cell wall synthesis Kre9/Knh1-like N-terminal domain-containing protein" evidence="3">
    <location>
        <begin position="20"/>
        <end position="179"/>
    </location>
</feature>
<proteinExistence type="predicted"/>
<dbReference type="EMBL" id="JAGPXF010000005">
    <property type="protein sequence ID" value="KAH7241285.1"/>
    <property type="molecule type" value="Genomic_DNA"/>
</dbReference>
<dbReference type="InterPro" id="IPR018466">
    <property type="entry name" value="Kre9/Knh1-like_N"/>
</dbReference>
<evidence type="ECO:0000259" key="4">
    <source>
        <dbReference type="Pfam" id="PF10342"/>
    </source>
</evidence>
<evidence type="ECO:0000313" key="5">
    <source>
        <dbReference type="EMBL" id="KAH7241285.1"/>
    </source>
</evidence>
<organism evidence="5 6">
    <name type="scientific">Fusarium tricinctum</name>
    <dbReference type="NCBI Taxonomy" id="61284"/>
    <lineage>
        <taxon>Eukaryota</taxon>
        <taxon>Fungi</taxon>
        <taxon>Dikarya</taxon>
        <taxon>Ascomycota</taxon>
        <taxon>Pezizomycotina</taxon>
        <taxon>Sordariomycetes</taxon>
        <taxon>Hypocreomycetidae</taxon>
        <taxon>Hypocreales</taxon>
        <taxon>Nectriaceae</taxon>
        <taxon>Fusarium</taxon>
        <taxon>Fusarium tricinctum species complex</taxon>
    </lineage>
</organism>
<reference evidence="5" key="1">
    <citation type="journal article" date="2021" name="Nat. Commun.">
        <title>Genetic determinants of endophytism in the Arabidopsis root mycobiome.</title>
        <authorList>
            <person name="Mesny F."/>
            <person name="Miyauchi S."/>
            <person name="Thiergart T."/>
            <person name="Pickel B."/>
            <person name="Atanasova L."/>
            <person name="Karlsson M."/>
            <person name="Huettel B."/>
            <person name="Barry K.W."/>
            <person name="Haridas S."/>
            <person name="Chen C."/>
            <person name="Bauer D."/>
            <person name="Andreopoulos W."/>
            <person name="Pangilinan J."/>
            <person name="LaButti K."/>
            <person name="Riley R."/>
            <person name="Lipzen A."/>
            <person name="Clum A."/>
            <person name="Drula E."/>
            <person name="Henrissat B."/>
            <person name="Kohler A."/>
            <person name="Grigoriev I.V."/>
            <person name="Martin F.M."/>
            <person name="Hacquard S."/>
        </authorList>
    </citation>
    <scope>NUCLEOTIDE SEQUENCE</scope>
    <source>
        <strain evidence="5">MPI-SDFR-AT-0068</strain>
    </source>
</reference>
<evidence type="ECO:0000256" key="1">
    <source>
        <dbReference type="ARBA" id="ARBA00022729"/>
    </source>
</evidence>
<keyword evidence="1 3" id="KW-0732">Signal</keyword>
<sequence length="179" mass="19603">MHLPLATATLVALAARVLGQTADFDPIYQPAAWATLISGSRFQIVWDAPAKYAGQTVTISLIGGDTQDTQTPIRDIATGVPNDDGAYDWVIDHIKWEMNVYGLVIKLESDPQVFQYSNPFKIAHGIWKVSPVSNQPTPIAHRTWKVNPVSNQLTSIAIEDHTPTPTTPGLWSKPTGTPY</sequence>